<dbReference type="KEGG" id="ajg:KKR91_09695"/>
<dbReference type="SUPFAM" id="SSF52768">
    <property type="entry name" value="Arginase/deacetylase"/>
    <property type="match status" value="1"/>
</dbReference>
<dbReference type="GO" id="GO:0005829">
    <property type="term" value="C:cytosol"/>
    <property type="evidence" value="ECO:0007669"/>
    <property type="project" value="TreeGrafter"/>
</dbReference>
<dbReference type="CDD" id="cd09999">
    <property type="entry name" value="Arginase-like_1"/>
    <property type="match status" value="1"/>
</dbReference>
<dbReference type="PROSITE" id="PS51409">
    <property type="entry name" value="ARGINASE_2"/>
    <property type="match status" value="1"/>
</dbReference>
<dbReference type="EMBL" id="CP076022">
    <property type="protein sequence ID" value="QWC08819.1"/>
    <property type="molecule type" value="Genomic_DNA"/>
</dbReference>
<protein>
    <submittedName>
        <fullName evidence="5">Arginase family protein</fullName>
    </submittedName>
</protein>
<dbReference type="GO" id="GO:0004053">
    <property type="term" value="F:arginase activity"/>
    <property type="evidence" value="ECO:0007669"/>
    <property type="project" value="TreeGrafter"/>
</dbReference>
<evidence type="ECO:0000256" key="2">
    <source>
        <dbReference type="ARBA" id="ARBA00022801"/>
    </source>
</evidence>
<dbReference type="PANTHER" id="PTHR43782">
    <property type="entry name" value="ARGINASE"/>
    <property type="match status" value="1"/>
</dbReference>
<evidence type="ECO:0000313" key="5">
    <source>
        <dbReference type="EMBL" id="QWC08819.1"/>
    </source>
</evidence>
<name>A0A975M2X2_9MICC</name>
<dbReference type="Proteomes" id="UP000676885">
    <property type="component" value="Chromosome"/>
</dbReference>
<dbReference type="Pfam" id="PF00491">
    <property type="entry name" value="Arginase"/>
    <property type="match status" value="1"/>
</dbReference>
<dbReference type="InterPro" id="IPR006035">
    <property type="entry name" value="Ureohydrolase"/>
</dbReference>
<keyword evidence="1" id="KW-0479">Metal-binding</keyword>
<evidence type="ECO:0000313" key="6">
    <source>
        <dbReference type="Proteomes" id="UP000676885"/>
    </source>
</evidence>
<evidence type="ECO:0000256" key="1">
    <source>
        <dbReference type="ARBA" id="ARBA00022723"/>
    </source>
</evidence>
<sequence length="297" mass="31203">MTSFPPTGPGALRLMFPQWQGASGPQRHQALPGVDSHEGQLSYHLGPALLELMSPNHDGPTAYVPVSTDTSDEALATVDGIYARDAIVRQLGEALRVLRDAAPESVVTFGGECSVSVAPFSYLSSVYGDSLAVLWIDAHPDTGVPGDSYTGFRSMALATLAGEGDPGIVASLPALVPPRNILLVGLAHRDDAGMAVKERLGIQSVGITGTPEDNRRVMDWIAASGATALAVHVDLDVLDPRDFTDTQGRQTSGLRSAELVRLVSDAAAVAPIVGFSLAKHIPVEMMRLGGLLRDLPV</sequence>
<keyword evidence="3" id="KW-0464">Manganese</keyword>
<evidence type="ECO:0000256" key="4">
    <source>
        <dbReference type="PROSITE-ProRule" id="PRU00742"/>
    </source>
</evidence>
<keyword evidence="6" id="KW-1185">Reference proteome</keyword>
<proteinExistence type="inferred from homology"/>
<comment type="similarity">
    <text evidence="4">Belongs to the arginase family.</text>
</comment>
<dbReference type="RefSeq" id="WP_210229061.1">
    <property type="nucleotide sequence ID" value="NZ_CP076022.1"/>
</dbReference>
<dbReference type="GO" id="GO:0030145">
    <property type="term" value="F:manganese ion binding"/>
    <property type="evidence" value="ECO:0007669"/>
    <property type="project" value="TreeGrafter"/>
</dbReference>
<dbReference type="InterPro" id="IPR023696">
    <property type="entry name" value="Ureohydrolase_dom_sf"/>
</dbReference>
<gene>
    <name evidence="5" type="ORF">KKR91_09695</name>
</gene>
<reference evidence="5 6" key="1">
    <citation type="submission" date="2021-05" db="EMBL/GenBank/DDBJ databases">
        <title>Novel species in genus Arthrobacter.</title>
        <authorList>
            <person name="Zhang G."/>
        </authorList>
    </citation>
    <scope>NUCLEOTIDE SEQUENCE [LARGE SCALE GENOMIC DNA]</scope>
    <source>
        <strain evidence="6">zg-ZUI227</strain>
    </source>
</reference>
<evidence type="ECO:0000256" key="3">
    <source>
        <dbReference type="ARBA" id="ARBA00023211"/>
    </source>
</evidence>
<dbReference type="Gene3D" id="3.40.800.10">
    <property type="entry name" value="Ureohydrolase domain"/>
    <property type="match status" value="1"/>
</dbReference>
<dbReference type="PANTHER" id="PTHR43782:SF3">
    <property type="entry name" value="ARGINASE"/>
    <property type="match status" value="1"/>
</dbReference>
<keyword evidence="2" id="KW-0378">Hydrolase</keyword>
<organism evidence="5 6">
    <name type="scientific">Arthrobacter jiangjiafuii</name>
    <dbReference type="NCBI Taxonomy" id="2817475"/>
    <lineage>
        <taxon>Bacteria</taxon>
        <taxon>Bacillati</taxon>
        <taxon>Actinomycetota</taxon>
        <taxon>Actinomycetes</taxon>
        <taxon>Micrococcales</taxon>
        <taxon>Micrococcaceae</taxon>
        <taxon>Arthrobacter</taxon>
    </lineage>
</organism>
<dbReference type="AlphaFoldDB" id="A0A975M2X2"/>
<accession>A0A975M2X2</accession>